<keyword evidence="1" id="KW-0472">Membrane</keyword>
<sequence>MKSSFTIDGRRFEIKLNKRDINERYKKYHQKRFGLCIRSTSKKQTINEINNIFDNNISIESTELLNNEREFILASVNNILCWGIYLKGETEQGMLLPGSSKENTLCNLDVKDMEDPSLMYKLAKARNLVLSEDVKDSLLYTLNIYLTSWLEKIDHLGTLDRLKRDEYINIVAEHSSRKKIIEALYSSETLSNSASMIISSFHDFHINIIEKYQLKDLFTTKIDNTPILFVGFGYMHANLKDMAAKLKTALNTVSELKRDSPNSELEICKDTVSKHIPLNILSIVLSMHEHRVALRGIYNEYTAIFNQLQINSIHSLSIEDTMNDIPALESMLFLDNAVIKEIAGTDELKILRHLYYPIDLPKVLEKIQKENIKAENVLEEKEQDTSKTHHIDKEHLLGSAEVLDVFRESIECMEKDSCSLKIEKHKQNAFIKTISPKVAERNSTINTGMSEKGDTQGASTAEHHRIEEMNEEMVSLFSSLFRQEEDDVEKDIAEVKEIDNEFAVSSYEETRKKTIGMFFLLVFAMYSILIYSMSNYSGALHSRS</sequence>
<dbReference type="EMBL" id="JH604635">
    <property type="protein sequence ID" value="EHY65896.1"/>
    <property type="molecule type" value="Genomic_DNA"/>
</dbReference>
<dbReference type="HOGENOM" id="CLU_500667_0_0_1"/>
<name>H8ZCR0_NEMA1</name>
<keyword evidence="1" id="KW-1133">Transmembrane helix</keyword>
<gene>
    <name evidence="2" type="ORF">NERG_01503</name>
</gene>
<reference evidence="2" key="1">
    <citation type="submission" date="2011-03" db="EMBL/GenBank/DDBJ databases">
        <title>The Genome Sequence of Nematocida sp1 strain ERTm2.</title>
        <authorList>
            <consortium name="The Broad Institute Genome Sequencing Platform"/>
            <consortium name="The Broad Institute Genome Sequencing Center for Infectious Disease"/>
            <person name="Cuomo C."/>
            <person name="Troemel E."/>
            <person name="Young S.K."/>
            <person name="Zeng Q."/>
            <person name="Gargeya S."/>
            <person name="Fitzgerald M."/>
            <person name="Haas B."/>
            <person name="Abouelleil A."/>
            <person name="Alvarado L."/>
            <person name="Arachchi H.M."/>
            <person name="Berlin A."/>
            <person name="Brown A."/>
            <person name="Chapman S.B."/>
            <person name="Chen Z."/>
            <person name="Dunbar C."/>
            <person name="Freedman E."/>
            <person name="Gearin G."/>
            <person name="Gellesch M."/>
            <person name="Goldberg J."/>
            <person name="Griggs A."/>
            <person name="Gujja S."/>
            <person name="Heilman E.R."/>
            <person name="Heiman D."/>
            <person name="Howarth C."/>
            <person name="Larson L."/>
            <person name="Lui A."/>
            <person name="MacDonald P.J.P."/>
            <person name="Mehta T."/>
            <person name="Montmayeur A."/>
            <person name="Murphy C."/>
            <person name="Neiman D."/>
            <person name="Pearson M."/>
            <person name="Priest M."/>
            <person name="Roberts A."/>
            <person name="Saif S."/>
            <person name="Shea T."/>
            <person name="Shenoy N."/>
            <person name="Sisk P."/>
            <person name="Stolte C."/>
            <person name="Sykes S."/>
            <person name="White J."/>
            <person name="Yandava C."/>
            <person name="Wortman J."/>
            <person name="Nusbaum C."/>
            <person name="Birren B."/>
        </authorList>
    </citation>
    <scope>NUCLEOTIDE SEQUENCE</scope>
    <source>
        <strain evidence="2">ERTm2</strain>
    </source>
</reference>
<evidence type="ECO:0000256" key="1">
    <source>
        <dbReference type="SAM" id="Phobius"/>
    </source>
</evidence>
<protein>
    <submittedName>
        <fullName evidence="2">Uncharacterized protein</fullName>
    </submittedName>
</protein>
<keyword evidence="1" id="KW-0812">Transmembrane</keyword>
<proteinExistence type="predicted"/>
<accession>H8ZCR0</accession>
<dbReference type="AlphaFoldDB" id="H8ZCR0"/>
<organism evidence="2">
    <name type="scientific">Nematocida ausubeli (strain ATCC PRA-371 / ERTm2)</name>
    <name type="common">Nematode killer fungus</name>
    <dbReference type="NCBI Taxonomy" id="1913371"/>
    <lineage>
        <taxon>Eukaryota</taxon>
        <taxon>Fungi</taxon>
        <taxon>Fungi incertae sedis</taxon>
        <taxon>Microsporidia</taxon>
        <taxon>Nematocida</taxon>
    </lineage>
</organism>
<evidence type="ECO:0000313" key="2">
    <source>
        <dbReference type="EMBL" id="EHY65896.1"/>
    </source>
</evidence>
<feature type="transmembrane region" description="Helical" evidence="1">
    <location>
        <begin position="515"/>
        <end position="534"/>
    </location>
</feature>
<dbReference type="Proteomes" id="UP000005622">
    <property type="component" value="Unassembled WGS sequence"/>
</dbReference>